<gene>
    <name evidence="7" type="ORF">GDO81_026525</name>
</gene>
<comment type="similarity">
    <text evidence="6">Belongs to the battenin family.</text>
</comment>
<dbReference type="Proteomes" id="UP000824782">
    <property type="component" value="Unassembled WGS sequence"/>
</dbReference>
<evidence type="ECO:0000313" key="7">
    <source>
        <dbReference type="EMBL" id="KAG8536360.1"/>
    </source>
</evidence>
<sequence>MLPLSIVYFAEYFINQGLFELIYFPNIPMSHSTQYRWYQMLYQAGVFVSRSSVRFCKFRHIWILSCLQVSGLALKEGEWVVSVSILMLIICPLSADSPSFSL</sequence>
<keyword evidence="3" id="KW-0812">Transmembrane</keyword>
<dbReference type="Pfam" id="PF02487">
    <property type="entry name" value="CLN3"/>
    <property type="match status" value="1"/>
</dbReference>
<keyword evidence="4" id="KW-1133">Transmembrane helix</keyword>
<evidence type="ECO:0000256" key="3">
    <source>
        <dbReference type="ARBA" id="ARBA00022692"/>
    </source>
</evidence>
<dbReference type="AlphaFoldDB" id="A0AAV6YN21"/>
<protein>
    <recommendedName>
        <fullName evidence="6">Battenin</fullName>
    </recommendedName>
</protein>
<comment type="caution">
    <text evidence="7">The sequence shown here is derived from an EMBL/GenBank/DDBJ whole genome shotgun (WGS) entry which is preliminary data.</text>
</comment>
<comment type="subcellular location">
    <subcellularLocation>
        <location evidence="1">Endomembrane system</location>
        <topology evidence="1">Multi-pass membrane protein</topology>
    </subcellularLocation>
    <subcellularLocation>
        <location evidence="6">Lysosome membrane</location>
        <topology evidence="6">Multi-pass membrane protein</topology>
    </subcellularLocation>
</comment>
<dbReference type="GO" id="GO:0012505">
    <property type="term" value="C:endomembrane system"/>
    <property type="evidence" value="ECO:0007669"/>
    <property type="project" value="UniProtKB-SubCell"/>
</dbReference>
<dbReference type="GO" id="GO:0007040">
    <property type="term" value="P:lysosome organization"/>
    <property type="evidence" value="ECO:0007669"/>
    <property type="project" value="TreeGrafter"/>
</dbReference>
<evidence type="ECO:0000256" key="1">
    <source>
        <dbReference type="ARBA" id="ARBA00004127"/>
    </source>
</evidence>
<evidence type="ECO:0000256" key="5">
    <source>
        <dbReference type="ARBA" id="ARBA00023136"/>
    </source>
</evidence>
<organism evidence="7 8">
    <name type="scientific">Engystomops pustulosus</name>
    <name type="common">Tungara frog</name>
    <name type="synonym">Physalaemus pustulosus</name>
    <dbReference type="NCBI Taxonomy" id="76066"/>
    <lineage>
        <taxon>Eukaryota</taxon>
        <taxon>Metazoa</taxon>
        <taxon>Chordata</taxon>
        <taxon>Craniata</taxon>
        <taxon>Vertebrata</taxon>
        <taxon>Euteleostomi</taxon>
        <taxon>Amphibia</taxon>
        <taxon>Batrachia</taxon>
        <taxon>Anura</taxon>
        <taxon>Neobatrachia</taxon>
        <taxon>Hyloidea</taxon>
        <taxon>Leptodactylidae</taxon>
        <taxon>Leiuperinae</taxon>
        <taxon>Engystomops</taxon>
    </lineage>
</organism>
<keyword evidence="2" id="KW-0813">Transport</keyword>
<keyword evidence="5" id="KW-0472">Membrane</keyword>
<dbReference type="GO" id="GO:0051453">
    <property type="term" value="P:regulation of intracellular pH"/>
    <property type="evidence" value="ECO:0007669"/>
    <property type="project" value="TreeGrafter"/>
</dbReference>
<evidence type="ECO:0000313" key="8">
    <source>
        <dbReference type="Proteomes" id="UP000824782"/>
    </source>
</evidence>
<accession>A0AAV6YN21</accession>
<evidence type="ECO:0000256" key="4">
    <source>
        <dbReference type="ARBA" id="ARBA00022989"/>
    </source>
</evidence>
<dbReference type="PANTHER" id="PTHR10981:SF0">
    <property type="entry name" value="BATTENIN"/>
    <property type="match status" value="1"/>
</dbReference>
<evidence type="ECO:0000256" key="6">
    <source>
        <dbReference type="RuleBase" id="RU361113"/>
    </source>
</evidence>
<dbReference type="PRINTS" id="PR01315">
    <property type="entry name" value="BATTENIN"/>
</dbReference>
<proteinExistence type="inferred from homology"/>
<keyword evidence="6" id="KW-0458">Lysosome</keyword>
<evidence type="ECO:0000256" key="2">
    <source>
        <dbReference type="ARBA" id="ARBA00022448"/>
    </source>
</evidence>
<feature type="non-terminal residue" evidence="7">
    <location>
        <position position="102"/>
    </location>
</feature>
<dbReference type="EMBL" id="WNYA01045064">
    <property type="protein sequence ID" value="KAG8536360.1"/>
    <property type="molecule type" value="Genomic_DNA"/>
</dbReference>
<dbReference type="GO" id="GO:0005765">
    <property type="term" value="C:lysosomal membrane"/>
    <property type="evidence" value="ECO:0007669"/>
    <property type="project" value="UniProtKB-SubCell"/>
</dbReference>
<name>A0AAV6YN21_ENGPU</name>
<dbReference type="InterPro" id="IPR003492">
    <property type="entry name" value="Battenin_disease_Cln3"/>
</dbReference>
<reference evidence="7" key="1">
    <citation type="thesis" date="2020" institute="ProQuest LLC" country="789 East Eisenhower Parkway, Ann Arbor, MI, USA">
        <title>Comparative Genomics and Chromosome Evolution.</title>
        <authorList>
            <person name="Mudd A.B."/>
        </authorList>
    </citation>
    <scope>NUCLEOTIDE SEQUENCE</scope>
    <source>
        <strain evidence="7">237g6f4</strain>
        <tissue evidence="7">Blood</tissue>
    </source>
</reference>
<dbReference type="PANTHER" id="PTHR10981">
    <property type="entry name" value="BATTENIN"/>
    <property type="match status" value="1"/>
</dbReference>
<keyword evidence="8" id="KW-1185">Reference proteome</keyword>